<dbReference type="Gene3D" id="3.30.420.40">
    <property type="match status" value="1"/>
</dbReference>
<dbReference type="RefSeq" id="WP_095696821.1">
    <property type="nucleotide sequence ID" value="NZ_CP016778.1"/>
</dbReference>
<dbReference type="InterPro" id="IPR003695">
    <property type="entry name" value="Ppx_GppA_N"/>
</dbReference>
<dbReference type="PANTHER" id="PTHR30005">
    <property type="entry name" value="EXOPOLYPHOSPHATASE"/>
    <property type="match status" value="1"/>
</dbReference>
<dbReference type="Proteomes" id="UP000217194">
    <property type="component" value="Chromosome"/>
</dbReference>
<evidence type="ECO:0000313" key="4">
    <source>
        <dbReference type="Proteomes" id="UP000217194"/>
    </source>
</evidence>
<protein>
    <submittedName>
        <fullName evidence="3">Exopolyphosphatase / guanosine-5'-triphosphate,3'-diphosphate pyrophosphatase</fullName>
    </submittedName>
</protein>
<reference evidence="3 4" key="1">
    <citation type="submission" date="2016-07" db="EMBL/GenBank/DDBJ databases">
        <title>High microdiversification within the ubiquitous acI lineage of Actinobacteria.</title>
        <authorList>
            <person name="Neuenschwander S.M."/>
            <person name="Salcher M."/>
            <person name="Ghai R."/>
            <person name="Pernthaler J."/>
        </authorList>
    </citation>
    <scope>NUCLEOTIDE SEQUENCE [LARGE SCALE GENOMIC DNA]</scope>
    <source>
        <strain evidence="3">MMS-IIB-76</strain>
    </source>
</reference>
<dbReference type="SUPFAM" id="SSF53067">
    <property type="entry name" value="Actin-like ATPase domain"/>
    <property type="match status" value="2"/>
</dbReference>
<sequence length="304" mass="33289">MRLGVLDVGSNTIHLQVVDAHLGAPPIPNSSHKSIIRLTEYLDESGAITQLGITKITDAILTNMKDAAHLNIDELLAFATSAIREAVNADEVLAHVNRECGIDLQVLSGEEEARFTFLAARRWLGWSAGDLLVLDIGGGSLEIARGTDENPAFKTSVQLGAGRLTRKFLRGDPFTAKSLRTLEEYLQDAIAPLSQSLSTYEKDVATGTSKTFRTLAKIATTFYPKFGPHLTYSALEAMVPKLQSLDIEGRKAMQSISAERAPQIVAGAMVAKELMKTLNLQEIQICPWALREGIVLHRLDWIER</sequence>
<evidence type="ECO:0000259" key="2">
    <source>
        <dbReference type="Pfam" id="PF02541"/>
    </source>
</evidence>
<proteinExistence type="inferred from homology"/>
<dbReference type="CDD" id="cd24056">
    <property type="entry name" value="ASKHA_NBD_MtPPX1-like"/>
    <property type="match status" value="1"/>
</dbReference>
<organism evidence="3 4">
    <name type="scientific">Candidatus Planktophila versatilis</name>
    <dbReference type="NCBI Taxonomy" id="1884905"/>
    <lineage>
        <taxon>Bacteria</taxon>
        <taxon>Bacillati</taxon>
        <taxon>Actinomycetota</taxon>
        <taxon>Actinomycetes</taxon>
        <taxon>Candidatus Nanopelagicales</taxon>
        <taxon>Candidatus Nanopelagicaceae</taxon>
        <taxon>Candidatus Planktophila</taxon>
    </lineage>
</organism>
<evidence type="ECO:0000313" key="3">
    <source>
        <dbReference type="EMBL" id="ASY22308.1"/>
    </source>
</evidence>
<dbReference type="Gene3D" id="3.30.420.150">
    <property type="entry name" value="Exopolyphosphatase. Domain 2"/>
    <property type="match status" value="1"/>
</dbReference>
<dbReference type="InterPro" id="IPR050273">
    <property type="entry name" value="GppA/Ppx_hydrolase"/>
</dbReference>
<dbReference type="InterPro" id="IPR043129">
    <property type="entry name" value="ATPase_NBD"/>
</dbReference>
<feature type="domain" description="Ppx/GppA phosphatase N-terminal" evidence="2">
    <location>
        <begin position="30"/>
        <end position="299"/>
    </location>
</feature>
<evidence type="ECO:0000256" key="1">
    <source>
        <dbReference type="ARBA" id="ARBA00007125"/>
    </source>
</evidence>
<dbReference type="Pfam" id="PF02541">
    <property type="entry name" value="Ppx-GppA"/>
    <property type="match status" value="1"/>
</dbReference>
<name>A0AAC9YW48_9ACTN</name>
<comment type="similarity">
    <text evidence="1">Belongs to the GppA/Ppx family.</text>
</comment>
<dbReference type="EMBL" id="CP016778">
    <property type="protein sequence ID" value="ASY22308.1"/>
    <property type="molecule type" value="Genomic_DNA"/>
</dbReference>
<gene>
    <name evidence="3" type="ORF">A1sIIB76_01660</name>
</gene>
<dbReference type="AlphaFoldDB" id="A0AAC9YW48"/>
<dbReference type="GO" id="GO:0016462">
    <property type="term" value="F:pyrophosphatase activity"/>
    <property type="evidence" value="ECO:0007669"/>
    <property type="project" value="TreeGrafter"/>
</dbReference>
<accession>A0AAC9YW48</accession>
<dbReference type="PANTHER" id="PTHR30005:SF0">
    <property type="entry name" value="RETROGRADE REGULATION PROTEIN 2"/>
    <property type="match status" value="1"/>
</dbReference>